<organism evidence="4 5">
    <name type="scientific">Volvox africanus</name>
    <dbReference type="NCBI Taxonomy" id="51714"/>
    <lineage>
        <taxon>Eukaryota</taxon>
        <taxon>Viridiplantae</taxon>
        <taxon>Chlorophyta</taxon>
        <taxon>core chlorophytes</taxon>
        <taxon>Chlorophyceae</taxon>
        <taxon>CS clade</taxon>
        <taxon>Chlamydomonadales</taxon>
        <taxon>Volvocaceae</taxon>
        <taxon>Volvox</taxon>
    </lineage>
</organism>
<reference evidence="4" key="1">
    <citation type="journal article" date="2021" name="Proc. Natl. Acad. Sci. U.S.A.">
        <title>Three genomes in the algal genus Volvox reveal the fate of a haploid sex-determining region after a transition to homothallism.</title>
        <authorList>
            <person name="Yamamoto K."/>
            <person name="Hamaji T."/>
            <person name="Kawai-Toyooka H."/>
            <person name="Matsuzaki R."/>
            <person name="Takahashi F."/>
            <person name="Nishimura Y."/>
            <person name="Kawachi M."/>
            <person name="Noguchi H."/>
            <person name="Minakuchi Y."/>
            <person name="Umen J.G."/>
            <person name="Toyoda A."/>
            <person name="Nozaki H."/>
        </authorList>
    </citation>
    <scope>NUCLEOTIDE SEQUENCE</scope>
    <source>
        <strain evidence="4">NIES-3780</strain>
    </source>
</reference>
<name>A0A8J4BNF7_9CHLO</name>
<keyword evidence="2" id="KW-0805">Transcription regulation</keyword>
<dbReference type="InterPro" id="IPR038538">
    <property type="entry name" value="MTERF_sf"/>
</dbReference>
<keyword evidence="2" id="KW-0806">Transcription termination</keyword>
<dbReference type="AlphaFoldDB" id="A0A8J4BNF7"/>
<evidence type="ECO:0000313" key="5">
    <source>
        <dbReference type="Proteomes" id="UP000747399"/>
    </source>
</evidence>
<keyword evidence="5" id="KW-1185">Reference proteome</keyword>
<keyword evidence="3" id="KW-0809">Transit peptide</keyword>
<comment type="similarity">
    <text evidence="1">Belongs to the mTERF family.</text>
</comment>
<dbReference type="Proteomes" id="UP000747399">
    <property type="component" value="Unassembled WGS sequence"/>
</dbReference>
<sequence length="621" mass="65401">MDMRAICPGLRHVTGSRLALTAPVHPASCPFRKHAPGPRAQPVVAQSCRGVPGWSWHGHHRQAHNRCSQRSRLVLKNTNGRSSGATSSEPDLWSTGDLYREGAERLHAFMAVLPELAEHDAVLGALLSATPELVVADPQEVRQQLEALSEALGVSLLRAARLVARVSAVWERTPEEAASKVRAMASELGVSLEVTLDLYGSQPGIWAVNHPSIIKDRLDVLATKLGLPLSDLVGLVGRQALLWVVPPIHVASTAGDIAAGLGLTPDEAMELIARVPPVVTVEKRLMRLSVQGVCSTTGVPVPALLELLSRNLGLVAVPTELMAASLERLAADLACRPEDVVALMTKQPTLLCAQYGTIQAALEFLELGLGVDRGVALAVLASQPLLMYDTTADTVASRLEALGAAFGLAPDAARQLAASQPALLVVAPATLRSALSLVGASTGSTLAECLELARSDPGAFVMVTLQDSLLEAWSARLELPPEAVSAMLSAQPALLELTPTTVKARLESLAALFGVPLGIAAQLALKHTALAAVPPNATITRAKNISMALRISMQGAANIIAKEPAMLAVLAYGAAELRGSGVADDVGEVGAAYEFYTMDWLQRQLKEMQPTRVTSFASLDS</sequence>
<evidence type="ECO:0000256" key="3">
    <source>
        <dbReference type="ARBA" id="ARBA00022946"/>
    </source>
</evidence>
<evidence type="ECO:0000313" key="4">
    <source>
        <dbReference type="EMBL" id="GIL64748.1"/>
    </source>
</evidence>
<proteinExistence type="inferred from homology"/>
<gene>
    <name evidence="4" type="ORF">Vafri_18628</name>
</gene>
<accession>A0A8J4BNF7</accession>
<comment type="caution">
    <text evidence="4">The sequence shown here is derived from an EMBL/GenBank/DDBJ whole genome shotgun (WGS) entry which is preliminary data.</text>
</comment>
<evidence type="ECO:0000256" key="1">
    <source>
        <dbReference type="ARBA" id="ARBA00007692"/>
    </source>
</evidence>
<dbReference type="Gene3D" id="1.25.70.10">
    <property type="entry name" value="Transcription termination factor 3, mitochondrial"/>
    <property type="match status" value="2"/>
</dbReference>
<protein>
    <submittedName>
        <fullName evidence="4">Uncharacterized protein</fullName>
    </submittedName>
</protein>
<dbReference type="GO" id="GO:0003676">
    <property type="term" value="F:nucleic acid binding"/>
    <property type="evidence" value="ECO:0007669"/>
    <property type="project" value="InterPro"/>
</dbReference>
<evidence type="ECO:0000256" key="2">
    <source>
        <dbReference type="ARBA" id="ARBA00022472"/>
    </source>
</evidence>
<dbReference type="GO" id="GO:0006353">
    <property type="term" value="P:DNA-templated transcription termination"/>
    <property type="evidence" value="ECO:0007669"/>
    <property type="project" value="UniProtKB-KW"/>
</dbReference>
<dbReference type="PANTHER" id="PTHR13068">
    <property type="entry name" value="CGI-12 PROTEIN-RELATED"/>
    <property type="match status" value="1"/>
</dbReference>
<dbReference type="EMBL" id="BNCO01000069">
    <property type="protein sequence ID" value="GIL64748.1"/>
    <property type="molecule type" value="Genomic_DNA"/>
</dbReference>
<dbReference type="InterPro" id="IPR003690">
    <property type="entry name" value="MTERF"/>
</dbReference>
<dbReference type="PANTHER" id="PTHR13068:SF219">
    <property type="entry name" value="MITOCHONDRIAL TRANSCRIPTION TERMINATION FACTOR FAMILY PROTEIN"/>
    <property type="match status" value="1"/>
</dbReference>
<keyword evidence="2" id="KW-0804">Transcription</keyword>